<keyword evidence="5 7" id="KW-0325">Glycoprotein</keyword>
<sequence length="475" mass="51583">MVKMWLIGLVLMNIMNTHAEYSALQAVLSQKGLEKVAHWSTDWLQNELSSIELPEVRGGVNIGIGTVHYVLHDMSIQRCDLPEPSVAFSEGTGVSLQVSGLSIAISGHWNTQFGVIHDSGWFEIAVYTVNLNTVLQLGSDEERLSISTIMCSADVGSVQVNFHGGASFIFQPFVDIFSGQIANEIRVQICPALEKGIDVLERHLAAVPVALKVDPYVFMNISLTDSPLVEDSGLGLNVTGEFYSISSPSEPPFSPDYFDLTWQENFMMSLGASEFCVNSAAYAYHTAGALQIRITEDMIPKASPFHLNTSAFGSLIPQLPKQYPDMPMELQLYTSETPLISFSKTVTSVRLLASVKAFAVKPDSGTVPLFRLDIESSFSAKAYIEKVLVKGALEMKNLTVTLGATEIGQFSITPIERALTLGMKAFVLPKVNAQLSEGIQLPFVKGFGLKNAVMAIEDGFVAVAADISGPDDNTQ</sequence>
<accession>A0A8B9KPW6</accession>
<keyword evidence="7 8" id="KW-0732">Signal</keyword>
<feature type="chain" id="PRO_5044669471" description="Bactericidal permeability-increasing protein" evidence="8">
    <location>
        <begin position="20"/>
        <end position="475"/>
    </location>
</feature>
<evidence type="ECO:0000256" key="2">
    <source>
        <dbReference type="ARBA" id="ARBA00007292"/>
    </source>
</evidence>
<feature type="domain" description="Lipid-binding serum glycoprotein N-terminal" evidence="9">
    <location>
        <begin position="28"/>
        <end position="247"/>
    </location>
</feature>
<dbReference type="Pfam" id="PF01273">
    <property type="entry name" value="LBP_BPI_CETP"/>
    <property type="match status" value="1"/>
</dbReference>
<name>A0A8B9KPW6_ASTMX</name>
<dbReference type="Gene3D" id="3.15.10.10">
    <property type="entry name" value="Bactericidal permeability-increasing protein, domain 1"/>
    <property type="match status" value="1"/>
</dbReference>
<gene>
    <name evidence="11" type="primary">BPI</name>
    <name evidence="11" type="ORF">AMEX_G15113</name>
</gene>
<dbReference type="InterPro" id="IPR032942">
    <property type="entry name" value="BPI/LBP/Plunc"/>
</dbReference>
<keyword evidence="7" id="KW-0391">Immunity</keyword>
<keyword evidence="7" id="KW-0399">Innate immunity</keyword>
<evidence type="ECO:0000256" key="4">
    <source>
        <dbReference type="ARBA" id="ARBA00023157"/>
    </source>
</evidence>
<dbReference type="Gene3D" id="3.15.20.10">
    <property type="entry name" value="Bactericidal permeability-increasing protein, domain 2"/>
    <property type="match status" value="1"/>
</dbReference>
<dbReference type="Pfam" id="PF02886">
    <property type="entry name" value="LBP_BPI_CETP_C"/>
    <property type="match status" value="1"/>
</dbReference>
<dbReference type="SUPFAM" id="SSF55394">
    <property type="entry name" value="Bactericidal permeability-increasing protein, BPI"/>
    <property type="match status" value="2"/>
</dbReference>
<evidence type="ECO:0000259" key="10">
    <source>
        <dbReference type="SMART" id="SM00329"/>
    </source>
</evidence>
<comment type="function">
    <text evidence="7">The cytotoxic action of BPI is limited to many species of Gram-negative bacteria; this specificity may be explained by a strong affinity of the very basic N-terminal half for the negatively charged lipopolysaccharides that are unique to the Gram-negative bacterial outer envelope.</text>
</comment>
<keyword evidence="7" id="KW-0929">Antimicrobial</keyword>
<dbReference type="InterPro" id="IPR017943">
    <property type="entry name" value="Bactericidal_perm-incr_a/b_dom"/>
</dbReference>
<evidence type="ECO:0000313" key="11">
    <source>
        <dbReference type="EMBL" id="KAG9270191.1"/>
    </source>
</evidence>
<dbReference type="InterPro" id="IPR030675">
    <property type="entry name" value="BPI/LBP"/>
</dbReference>
<dbReference type="GO" id="GO:0008289">
    <property type="term" value="F:lipid binding"/>
    <property type="evidence" value="ECO:0007669"/>
    <property type="project" value="InterPro"/>
</dbReference>
<dbReference type="SMART" id="SM00329">
    <property type="entry name" value="BPI2"/>
    <property type="match status" value="1"/>
</dbReference>
<keyword evidence="4 6" id="KW-1015">Disulfide bond</keyword>
<evidence type="ECO:0000256" key="6">
    <source>
        <dbReference type="PIRSR" id="PIRSR002417-50"/>
    </source>
</evidence>
<evidence type="ECO:0000256" key="7">
    <source>
        <dbReference type="RuleBase" id="RU369039"/>
    </source>
</evidence>
<dbReference type="OMA" id="AVTMLFH"/>
<dbReference type="FunFam" id="3.15.20.10:FF:000001">
    <property type="entry name" value="Phospholipid transfer protein"/>
    <property type="match status" value="1"/>
</dbReference>
<dbReference type="GO" id="GO:0045087">
    <property type="term" value="P:innate immune response"/>
    <property type="evidence" value="ECO:0007669"/>
    <property type="project" value="UniProtKB-UniRule"/>
</dbReference>
<dbReference type="InterPro" id="IPR017942">
    <property type="entry name" value="Lipid-bd_serum_glycop_N"/>
</dbReference>
<dbReference type="PIRSF" id="PIRSF002417">
    <property type="entry name" value="Lipid_binding_protein"/>
    <property type="match status" value="1"/>
</dbReference>
<comment type="domain">
    <text evidence="7">The N- and C-terminal barrels adopt an identical fold despite having only 13% of conserved residues.</text>
</comment>
<evidence type="ECO:0000313" key="12">
    <source>
        <dbReference type="Ensembl" id="ENSAMXP00005038367.1"/>
    </source>
</evidence>
<dbReference type="PANTHER" id="PTHR10504">
    <property type="entry name" value="BACTERICIDAL PERMEABILITY-INCREASING BPI PROTEIN-RELATED"/>
    <property type="match status" value="1"/>
</dbReference>
<dbReference type="SMART" id="SM00328">
    <property type="entry name" value="BPI1"/>
    <property type="match status" value="1"/>
</dbReference>
<dbReference type="GO" id="GO:0050829">
    <property type="term" value="P:defense response to Gram-negative bacterium"/>
    <property type="evidence" value="ECO:0007669"/>
    <property type="project" value="UniProtKB-UniRule"/>
</dbReference>
<dbReference type="Proteomes" id="UP000752171">
    <property type="component" value="Unassembled WGS sequence"/>
</dbReference>
<comment type="similarity">
    <text evidence="2">Belongs to the BPI/LBP/Plunc superfamily. BPI/LBP family.</text>
</comment>
<evidence type="ECO:0000256" key="1">
    <source>
        <dbReference type="ARBA" id="ARBA00004613"/>
    </source>
</evidence>
<evidence type="ECO:0000259" key="9">
    <source>
        <dbReference type="SMART" id="SM00328"/>
    </source>
</evidence>
<dbReference type="InterPro" id="IPR001124">
    <property type="entry name" value="Lipid-bd_serum_glycop_C"/>
</dbReference>
<dbReference type="Ensembl" id="ENSAMXT00005041807.1">
    <property type="protein sequence ID" value="ENSAMXP00005038367.1"/>
    <property type="gene ID" value="ENSAMXG00005018193.1"/>
</dbReference>
<dbReference type="GO" id="GO:0005615">
    <property type="term" value="C:extracellular space"/>
    <property type="evidence" value="ECO:0007669"/>
    <property type="project" value="UniProtKB-UniRule"/>
</dbReference>
<dbReference type="OrthoDB" id="9938407at2759"/>
<feature type="disulfide bond" evidence="6">
    <location>
        <begin position="151"/>
        <end position="190"/>
    </location>
</feature>
<protein>
    <recommendedName>
        <fullName evidence="7">Bactericidal permeability-increasing protein</fullName>
        <shortName evidence="7">BPI</shortName>
    </recommendedName>
</protein>
<feature type="signal peptide" evidence="8">
    <location>
        <begin position="1"/>
        <end position="19"/>
    </location>
</feature>
<dbReference type="FunFam" id="3.15.10.10:FF:000001">
    <property type="entry name" value="phospholipid transfer protein-like"/>
    <property type="match status" value="1"/>
</dbReference>
<evidence type="ECO:0000313" key="13">
    <source>
        <dbReference type="Proteomes" id="UP000694621"/>
    </source>
</evidence>
<dbReference type="EMBL" id="JAICCE010000012">
    <property type="protein sequence ID" value="KAG9270191.1"/>
    <property type="molecule type" value="Genomic_DNA"/>
</dbReference>
<reference evidence="11 14" key="1">
    <citation type="submission" date="2021-07" db="EMBL/GenBank/DDBJ databases">
        <authorList>
            <person name="Imarazene B."/>
            <person name="Zahm M."/>
            <person name="Klopp C."/>
            <person name="Cabau C."/>
            <person name="Beille S."/>
            <person name="Jouanno E."/>
            <person name="Castinel A."/>
            <person name="Lluch J."/>
            <person name="Gil L."/>
            <person name="Kuchtly C."/>
            <person name="Lopez Roques C."/>
            <person name="Donnadieu C."/>
            <person name="Parrinello H."/>
            <person name="Journot L."/>
            <person name="Du K."/>
            <person name="Schartl M."/>
            <person name="Retaux S."/>
            <person name="Guiguen Y."/>
        </authorList>
    </citation>
    <scope>NUCLEOTIDE SEQUENCE [LARGE SCALE GENOMIC DNA]</scope>
    <source>
        <strain evidence="11">Pach_M1</strain>
        <tissue evidence="11">Testis</tissue>
    </source>
</reference>
<dbReference type="Proteomes" id="UP000694621">
    <property type="component" value="Unplaced"/>
</dbReference>
<comment type="subcellular location">
    <subcellularLocation>
        <location evidence="1 7">Secreted</location>
    </subcellularLocation>
</comment>
<keyword evidence="7" id="KW-0044">Antibiotic</keyword>
<dbReference type="PANTHER" id="PTHR10504:SF132">
    <property type="entry name" value="BACTERICIDAL PERMEABILITY-INCREASING PROTEIN"/>
    <property type="match status" value="1"/>
</dbReference>
<organism evidence="12 13">
    <name type="scientific">Astyanax mexicanus</name>
    <name type="common">Blind cave fish</name>
    <name type="synonym">Astyanax fasciatus mexicanus</name>
    <dbReference type="NCBI Taxonomy" id="7994"/>
    <lineage>
        <taxon>Eukaryota</taxon>
        <taxon>Metazoa</taxon>
        <taxon>Chordata</taxon>
        <taxon>Craniata</taxon>
        <taxon>Vertebrata</taxon>
        <taxon>Euteleostomi</taxon>
        <taxon>Actinopterygii</taxon>
        <taxon>Neopterygii</taxon>
        <taxon>Teleostei</taxon>
        <taxon>Ostariophysi</taxon>
        <taxon>Characiformes</taxon>
        <taxon>Characoidei</taxon>
        <taxon>Acestrorhamphidae</taxon>
        <taxon>Acestrorhamphinae</taxon>
        <taxon>Astyanax</taxon>
    </lineage>
</organism>
<evidence type="ECO:0000313" key="14">
    <source>
        <dbReference type="Proteomes" id="UP000752171"/>
    </source>
</evidence>
<dbReference type="AlphaFoldDB" id="A0A8B9KPW6"/>
<comment type="domain">
    <text evidence="7">The N-terminal region may be exposed to the interior of the granule, whereas the C-terminal portion may be embedded in the membrane. During phagocytosis and degranulation, proteases may be released and activated and cleave BPI at the junction of the N- and C-terminal portions of the molecule, providing controlled release of the N-terminal antibacterial fragment when bacteria are ingested.</text>
</comment>
<feature type="domain" description="Lipid-binding serum glycoprotein C-terminal" evidence="10">
    <location>
        <begin position="262"/>
        <end position="465"/>
    </location>
</feature>
<evidence type="ECO:0000256" key="8">
    <source>
        <dbReference type="SAM" id="SignalP"/>
    </source>
</evidence>
<evidence type="ECO:0000256" key="3">
    <source>
        <dbReference type="ARBA" id="ARBA00022525"/>
    </source>
</evidence>
<evidence type="ECO:0000256" key="5">
    <source>
        <dbReference type="ARBA" id="ARBA00023180"/>
    </source>
</evidence>
<proteinExistence type="inferred from homology"/>
<keyword evidence="3 7" id="KW-0964">Secreted</keyword>
<reference evidence="12" key="2">
    <citation type="submission" date="2025-05" db="UniProtKB">
        <authorList>
            <consortium name="Ensembl"/>
        </authorList>
    </citation>
    <scope>IDENTIFICATION</scope>
</reference>
<comment type="subunit">
    <text evidence="7">Monomer. Homodimer; disulfide-linked.</text>
</comment>